<sequence length="150" mass="16771">MVGAQEPLTAAQDSSVAAPRPAQRHRCRYDLNALRFPATVELSQRSKHTERYTIPGGPLCYTFEHLRTNVTCQVYGRTGCRLAVASKNTMTAVIDNDFLGDPLSLPHSCIPAKIVEDKVGRLVYKEFEEKKRVELSTHVAWQSVEDHFGA</sequence>
<name>A0AA36DQ77_CYLNA</name>
<gene>
    <name evidence="2" type="ORF">CYNAS_LOCUS2651</name>
</gene>
<keyword evidence="3" id="KW-1185">Reference proteome</keyword>
<feature type="region of interest" description="Disordered" evidence="1">
    <location>
        <begin position="1"/>
        <end position="22"/>
    </location>
</feature>
<accession>A0AA36DQ77</accession>
<organism evidence="2 3">
    <name type="scientific">Cylicocyclus nassatus</name>
    <name type="common">Nematode worm</name>
    <dbReference type="NCBI Taxonomy" id="53992"/>
    <lineage>
        <taxon>Eukaryota</taxon>
        <taxon>Metazoa</taxon>
        <taxon>Ecdysozoa</taxon>
        <taxon>Nematoda</taxon>
        <taxon>Chromadorea</taxon>
        <taxon>Rhabditida</taxon>
        <taxon>Rhabditina</taxon>
        <taxon>Rhabditomorpha</taxon>
        <taxon>Strongyloidea</taxon>
        <taxon>Strongylidae</taxon>
        <taxon>Cylicocyclus</taxon>
    </lineage>
</organism>
<reference evidence="2" key="1">
    <citation type="submission" date="2023-07" db="EMBL/GenBank/DDBJ databases">
        <authorList>
            <consortium name="CYATHOMIX"/>
        </authorList>
    </citation>
    <scope>NUCLEOTIDE SEQUENCE</scope>
    <source>
        <strain evidence="2">N/A</strain>
    </source>
</reference>
<evidence type="ECO:0000313" key="3">
    <source>
        <dbReference type="Proteomes" id="UP001176961"/>
    </source>
</evidence>
<evidence type="ECO:0000313" key="2">
    <source>
        <dbReference type="EMBL" id="CAJ0590668.1"/>
    </source>
</evidence>
<protein>
    <submittedName>
        <fullName evidence="2">Uncharacterized protein</fullName>
    </submittedName>
</protein>
<proteinExistence type="predicted"/>
<dbReference type="Proteomes" id="UP001176961">
    <property type="component" value="Unassembled WGS sequence"/>
</dbReference>
<comment type="caution">
    <text evidence="2">The sequence shown here is derived from an EMBL/GenBank/DDBJ whole genome shotgun (WGS) entry which is preliminary data.</text>
</comment>
<evidence type="ECO:0000256" key="1">
    <source>
        <dbReference type="SAM" id="MobiDB-lite"/>
    </source>
</evidence>
<dbReference type="EMBL" id="CATQJL010000001">
    <property type="protein sequence ID" value="CAJ0590668.1"/>
    <property type="molecule type" value="Genomic_DNA"/>
</dbReference>
<dbReference type="AlphaFoldDB" id="A0AA36DQ77"/>